<sequence>MTLPTGTECAVLADGAFASGLYADPRGLPGRRRAATAPAAAAIELDALADALARLHGHFEVDGHRLTGDQDGVRGKGSIIQSLLKGLDLTGANFGPLSCADIRFEEADLSNSAWSRISVRRVEFSGYRLVS</sequence>
<reference evidence="1 2" key="1">
    <citation type="submission" date="2011-05" db="EMBL/GenBank/DDBJ databases">
        <title>Complete sequence of chromosome of Frankia symbiont of Datisca glomerata.</title>
        <authorList>
            <consortium name="US DOE Joint Genome Institute"/>
            <person name="Lucas S."/>
            <person name="Han J."/>
            <person name="Lapidus A."/>
            <person name="Cheng J.-F."/>
            <person name="Goodwin L."/>
            <person name="Pitluck S."/>
            <person name="Peters L."/>
            <person name="Mikhailova N."/>
            <person name="Chertkov O."/>
            <person name="Teshima H."/>
            <person name="Han C."/>
            <person name="Tapia R."/>
            <person name="Land M."/>
            <person name="Hauser L."/>
            <person name="Kyrpides N."/>
            <person name="Ivanova N."/>
            <person name="Pagani I."/>
            <person name="Berry A."/>
            <person name="Pawlowski K."/>
            <person name="Persson T."/>
            <person name="Vanden Heuvel B."/>
            <person name="Benson D."/>
            <person name="Woyke T."/>
        </authorList>
    </citation>
    <scope>NUCLEOTIDE SEQUENCE [LARGE SCALE GENOMIC DNA]</scope>
    <source>
        <strain evidence="2">4085684</strain>
    </source>
</reference>
<dbReference type="SUPFAM" id="SSF141571">
    <property type="entry name" value="Pentapeptide repeat-like"/>
    <property type="match status" value="1"/>
</dbReference>
<name>F8AWC3_9ACTN</name>
<dbReference type="Gene3D" id="2.160.20.80">
    <property type="entry name" value="E3 ubiquitin-protein ligase SopA"/>
    <property type="match status" value="1"/>
</dbReference>
<dbReference type="KEGG" id="fsy:FsymDg_0811"/>
<dbReference type="HOGENOM" id="CLU_1924481_0_0_11"/>
<protein>
    <recommendedName>
        <fullName evidence="3">Pentapeptide repeat protein</fullName>
    </recommendedName>
</protein>
<keyword evidence="2" id="KW-1185">Reference proteome</keyword>
<dbReference type="EMBL" id="CP002801">
    <property type="protein sequence ID" value="AEH08324.1"/>
    <property type="molecule type" value="Genomic_DNA"/>
</dbReference>
<dbReference type="RefSeq" id="WP_013872302.1">
    <property type="nucleotide sequence ID" value="NC_015656.1"/>
</dbReference>
<evidence type="ECO:0008006" key="3">
    <source>
        <dbReference type="Google" id="ProtNLM"/>
    </source>
</evidence>
<dbReference type="Proteomes" id="UP000001549">
    <property type="component" value="Chromosome"/>
</dbReference>
<accession>F8AWC3</accession>
<dbReference type="AlphaFoldDB" id="F8AWC3"/>
<proteinExistence type="predicted"/>
<evidence type="ECO:0000313" key="2">
    <source>
        <dbReference type="Proteomes" id="UP000001549"/>
    </source>
</evidence>
<dbReference type="STRING" id="656024.FsymDg_0811"/>
<evidence type="ECO:0000313" key="1">
    <source>
        <dbReference type="EMBL" id="AEH08324.1"/>
    </source>
</evidence>
<gene>
    <name evidence="1" type="ordered locus">FsymDg_0811</name>
</gene>
<organism evidence="1 2">
    <name type="scientific">Candidatus Protofrankia datiscae</name>
    <dbReference type="NCBI Taxonomy" id="2716812"/>
    <lineage>
        <taxon>Bacteria</taxon>
        <taxon>Bacillati</taxon>
        <taxon>Actinomycetota</taxon>
        <taxon>Actinomycetes</taxon>
        <taxon>Frankiales</taxon>
        <taxon>Frankiaceae</taxon>
        <taxon>Protofrankia</taxon>
    </lineage>
</organism>